<accession>A0A0F9EQH4</accession>
<dbReference type="EMBL" id="LAZR01026505">
    <property type="protein sequence ID" value="KKL68516.1"/>
    <property type="molecule type" value="Genomic_DNA"/>
</dbReference>
<dbReference type="InterPro" id="IPR002934">
    <property type="entry name" value="Polymerase_NTP_transf_dom"/>
</dbReference>
<reference evidence="2" key="1">
    <citation type="journal article" date="2015" name="Nature">
        <title>Complex archaea that bridge the gap between prokaryotes and eukaryotes.</title>
        <authorList>
            <person name="Spang A."/>
            <person name="Saw J.H."/>
            <person name="Jorgensen S.L."/>
            <person name="Zaremba-Niedzwiedzka K."/>
            <person name="Martijn J."/>
            <person name="Lind A.E."/>
            <person name="van Eijk R."/>
            <person name="Schleper C."/>
            <person name="Guy L."/>
            <person name="Ettema T.J."/>
        </authorList>
    </citation>
    <scope>NUCLEOTIDE SEQUENCE</scope>
</reference>
<name>A0A0F9EQH4_9ZZZZ</name>
<proteinExistence type="predicted"/>
<dbReference type="Gene3D" id="3.30.460.10">
    <property type="entry name" value="Beta Polymerase, domain 2"/>
    <property type="match status" value="1"/>
</dbReference>
<dbReference type="AlphaFoldDB" id="A0A0F9EQH4"/>
<feature type="non-terminal residue" evidence="2">
    <location>
        <position position="161"/>
    </location>
</feature>
<comment type="caution">
    <text evidence="2">The sequence shown here is derived from an EMBL/GenBank/DDBJ whole genome shotgun (WGS) entry which is preliminary data.</text>
</comment>
<feature type="domain" description="Polymerase nucleotidyl transferase" evidence="1">
    <location>
        <begin position="40"/>
        <end position="82"/>
    </location>
</feature>
<protein>
    <recommendedName>
        <fullName evidence="1">Polymerase nucleotidyl transferase domain-containing protein</fullName>
    </recommendedName>
</protein>
<sequence>MLKWPGFLQDWMTPEILLSEWRNRLLRVERQEVRYFSSLPFVRGIAVIGSVGRGTPWPASDLDLLVMADAVDGEDPESLVRAAEGERNKPLYEAQIPNDVEAANWVLLSSDVARAGAEDLDAFYHRLKHPHWLWTVIKSQGGRVVSDSDGALARLLTRSEG</sequence>
<evidence type="ECO:0000259" key="1">
    <source>
        <dbReference type="Pfam" id="PF01909"/>
    </source>
</evidence>
<dbReference type="SUPFAM" id="SSF81301">
    <property type="entry name" value="Nucleotidyltransferase"/>
    <property type="match status" value="1"/>
</dbReference>
<dbReference type="InterPro" id="IPR043519">
    <property type="entry name" value="NT_sf"/>
</dbReference>
<dbReference type="Pfam" id="PF01909">
    <property type="entry name" value="NTP_transf_2"/>
    <property type="match status" value="1"/>
</dbReference>
<evidence type="ECO:0000313" key="2">
    <source>
        <dbReference type="EMBL" id="KKL68516.1"/>
    </source>
</evidence>
<gene>
    <name evidence="2" type="ORF">LCGC14_2124190</name>
</gene>
<dbReference type="GO" id="GO:0016779">
    <property type="term" value="F:nucleotidyltransferase activity"/>
    <property type="evidence" value="ECO:0007669"/>
    <property type="project" value="InterPro"/>
</dbReference>
<organism evidence="2">
    <name type="scientific">marine sediment metagenome</name>
    <dbReference type="NCBI Taxonomy" id="412755"/>
    <lineage>
        <taxon>unclassified sequences</taxon>
        <taxon>metagenomes</taxon>
        <taxon>ecological metagenomes</taxon>
    </lineage>
</organism>